<evidence type="ECO:0000313" key="1">
    <source>
        <dbReference type="EMBL" id="AKF13531.1"/>
    </source>
</evidence>
<evidence type="ECO:0000313" key="2">
    <source>
        <dbReference type="Proteomes" id="UP000202958"/>
    </source>
</evidence>
<sequence>MSLYLHNRVLIYRTNNSELDGVYGKITGLAVDGHIKIWIVTLDVALKDGTTTVAIPEVCLTMIPDRYPPYPDYEKTVPKTPNYPLPAYPAPKPEDKYWWDQFQREAWKDPNPIVGQCAKCKRDIRHIEYYACGTYDCPIQPKVWL</sequence>
<dbReference type="EMBL" id="KR052482">
    <property type="protein sequence ID" value="AKF13531.1"/>
    <property type="molecule type" value="Genomic_DNA"/>
</dbReference>
<gene>
    <name evidence="1" type="ORF">PHIN3_268</name>
</gene>
<dbReference type="RefSeq" id="YP_009212508.1">
    <property type="nucleotide sequence ID" value="NC_028945.1"/>
</dbReference>
<reference evidence="1 2" key="1">
    <citation type="submission" date="2015-04" db="EMBL/GenBank/DDBJ databases">
        <authorList>
            <person name="Hodson T.S."/>
            <person name="Hyde J.R."/>
            <person name="Schouten J.T."/>
            <person name="Crockett J.T."/>
            <person name="Smith T.A."/>
            <person name="Merrill B.D."/>
            <person name="Crook M.B."/>
            <person name="Griffitts J.S."/>
            <person name="Burnett S.H."/>
            <person name="Grose J.H."/>
            <person name="Breakwell D.P."/>
        </authorList>
    </citation>
    <scope>NUCLEOTIDE SEQUENCE [LARGE SCALE GENOMIC DNA]</scope>
</reference>
<keyword evidence="2" id="KW-1185">Reference proteome</keyword>
<proteinExistence type="predicted"/>
<organism evidence="1 2">
    <name type="scientific">Sinorhizobium phage phiN3</name>
    <dbReference type="NCBI Taxonomy" id="1647405"/>
    <lineage>
        <taxon>Viruses</taxon>
        <taxon>Duplodnaviria</taxon>
        <taxon>Heunggongvirae</taxon>
        <taxon>Uroviricota</taxon>
        <taxon>Caudoviricetes</taxon>
        <taxon>Emdodecavirus</taxon>
        <taxon>Emdodecavirus N3</taxon>
    </lineage>
</organism>
<protein>
    <submittedName>
        <fullName evidence="1">Uncharacterized protein</fullName>
    </submittedName>
</protein>
<dbReference type="Proteomes" id="UP000202958">
    <property type="component" value="Segment"/>
</dbReference>
<dbReference type="KEGG" id="vg:26639003"/>
<name>A0A0F6YPG9_9CAUD</name>
<dbReference type="GeneID" id="26639003"/>
<accession>A0A0F6YPG9</accession>